<dbReference type="Gene3D" id="3.30.420.10">
    <property type="entry name" value="Ribonuclease H-like superfamily/Ribonuclease H"/>
    <property type="match status" value="1"/>
</dbReference>
<name>A0A914B7W9_PATMI</name>
<keyword evidence="6 14" id="KW-0547">Nucleotide-binding</keyword>
<keyword evidence="11" id="KW-0829">Tyrosine-protein kinase</keyword>
<feature type="region of interest" description="Disordered" evidence="15">
    <location>
        <begin position="435"/>
        <end position="476"/>
    </location>
</feature>
<evidence type="ECO:0000256" key="3">
    <source>
        <dbReference type="ARBA" id="ARBA00022679"/>
    </source>
</evidence>
<dbReference type="Gene3D" id="3.30.200.20">
    <property type="entry name" value="Phosphorylase Kinase, domain 1"/>
    <property type="match status" value="1"/>
</dbReference>
<dbReference type="GeneID" id="119740741"/>
<evidence type="ECO:0000256" key="15">
    <source>
        <dbReference type="SAM" id="MobiDB-lite"/>
    </source>
</evidence>
<dbReference type="OrthoDB" id="422540at2759"/>
<evidence type="ECO:0000256" key="14">
    <source>
        <dbReference type="PROSITE-ProRule" id="PRU10141"/>
    </source>
</evidence>
<dbReference type="InterPro" id="IPR008266">
    <property type="entry name" value="Tyr_kinase_AS"/>
</dbReference>
<dbReference type="EnsemblMetazoa" id="XM_038216146.1">
    <property type="protein sequence ID" value="XP_038072074.1"/>
    <property type="gene ID" value="LOC119740741"/>
</dbReference>
<evidence type="ECO:0000256" key="1">
    <source>
        <dbReference type="ARBA" id="ARBA00004479"/>
    </source>
</evidence>
<feature type="domain" description="Protein kinase" evidence="17">
    <location>
        <begin position="519"/>
        <end position="803"/>
    </location>
</feature>
<keyword evidence="7" id="KW-0418">Kinase</keyword>
<protein>
    <recommendedName>
        <fullName evidence="2">receptor protein-tyrosine kinase</fullName>
        <ecNumber evidence="2">2.7.10.1</ecNumber>
    </recommendedName>
</protein>
<dbReference type="SMART" id="SM00219">
    <property type="entry name" value="TyrKc"/>
    <property type="match status" value="1"/>
</dbReference>
<dbReference type="AlphaFoldDB" id="A0A914B7W9"/>
<dbReference type="InterPro" id="IPR000719">
    <property type="entry name" value="Prot_kinase_dom"/>
</dbReference>
<dbReference type="InterPro" id="IPR017441">
    <property type="entry name" value="Protein_kinase_ATP_BS"/>
</dbReference>
<dbReference type="InterPro" id="IPR050122">
    <property type="entry name" value="RTK"/>
</dbReference>
<feature type="transmembrane region" description="Helical" evidence="16">
    <location>
        <begin position="401"/>
        <end position="427"/>
    </location>
</feature>
<dbReference type="PROSITE" id="PS50011">
    <property type="entry name" value="PROTEIN_KINASE_DOM"/>
    <property type="match status" value="1"/>
</dbReference>
<evidence type="ECO:0000256" key="16">
    <source>
        <dbReference type="SAM" id="Phobius"/>
    </source>
</evidence>
<evidence type="ECO:0000313" key="19">
    <source>
        <dbReference type="Proteomes" id="UP000887568"/>
    </source>
</evidence>
<keyword evidence="4 16" id="KW-0812">Transmembrane</keyword>
<comment type="subcellular location">
    <subcellularLocation>
        <location evidence="1">Membrane</location>
        <topology evidence="1">Single-pass type I membrane protein</topology>
    </subcellularLocation>
</comment>
<evidence type="ECO:0000256" key="12">
    <source>
        <dbReference type="ARBA" id="ARBA00023180"/>
    </source>
</evidence>
<dbReference type="FunFam" id="1.10.510.10:FF:000190">
    <property type="entry name" value="Proto-oncogene tyrosine-protein kinase receptor Ret"/>
    <property type="match status" value="1"/>
</dbReference>
<dbReference type="PRINTS" id="PR00109">
    <property type="entry name" value="TYRKINASE"/>
</dbReference>
<evidence type="ECO:0000256" key="9">
    <source>
        <dbReference type="ARBA" id="ARBA00022989"/>
    </source>
</evidence>
<dbReference type="EC" id="2.7.10.1" evidence="2"/>
<evidence type="ECO:0000256" key="4">
    <source>
        <dbReference type="ARBA" id="ARBA00022692"/>
    </source>
</evidence>
<evidence type="ECO:0000256" key="8">
    <source>
        <dbReference type="ARBA" id="ARBA00022840"/>
    </source>
</evidence>
<feature type="region of interest" description="Disordered" evidence="15">
    <location>
        <begin position="186"/>
        <end position="211"/>
    </location>
</feature>
<evidence type="ECO:0000256" key="13">
    <source>
        <dbReference type="ARBA" id="ARBA00051243"/>
    </source>
</evidence>
<dbReference type="GO" id="GO:0043235">
    <property type="term" value="C:receptor complex"/>
    <property type="evidence" value="ECO:0007669"/>
    <property type="project" value="TreeGrafter"/>
</dbReference>
<dbReference type="Gene3D" id="1.10.510.10">
    <property type="entry name" value="Transferase(Phosphotransferase) domain 1"/>
    <property type="match status" value="1"/>
</dbReference>
<keyword evidence="12" id="KW-0325">Glycoprotein</keyword>
<dbReference type="InterPro" id="IPR001245">
    <property type="entry name" value="Ser-Thr/Tyr_kinase_cat_dom"/>
</dbReference>
<dbReference type="PROSITE" id="PS00107">
    <property type="entry name" value="PROTEIN_KINASE_ATP"/>
    <property type="match status" value="1"/>
</dbReference>
<dbReference type="GO" id="GO:0005886">
    <property type="term" value="C:plasma membrane"/>
    <property type="evidence" value="ECO:0007669"/>
    <property type="project" value="TreeGrafter"/>
</dbReference>
<dbReference type="InterPro" id="IPR011009">
    <property type="entry name" value="Kinase-like_dom_sf"/>
</dbReference>
<evidence type="ECO:0000313" key="18">
    <source>
        <dbReference type="EnsemblMetazoa" id="XP_038072074.1"/>
    </source>
</evidence>
<dbReference type="InterPro" id="IPR012337">
    <property type="entry name" value="RNaseH-like_sf"/>
</dbReference>
<reference evidence="18" key="1">
    <citation type="submission" date="2022-11" db="UniProtKB">
        <authorList>
            <consortium name="EnsemblMetazoa"/>
        </authorList>
    </citation>
    <scope>IDENTIFICATION</scope>
</reference>
<feature type="binding site" evidence="14">
    <location>
        <position position="553"/>
    </location>
    <ligand>
        <name>ATP</name>
        <dbReference type="ChEBI" id="CHEBI:30616"/>
    </ligand>
</feature>
<dbReference type="CDD" id="cd00192">
    <property type="entry name" value="PTKc"/>
    <property type="match status" value="1"/>
</dbReference>
<dbReference type="GO" id="GO:0004714">
    <property type="term" value="F:transmembrane receptor protein tyrosine kinase activity"/>
    <property type="evidence" value="ECO:0007669"/>
    <property type="project" value="UniProtKB-EC"/>
</dbReference>
<evidence type="ECO:0000256" key="11">
    <source>
        <dbReference type="ARBA" id="ARBA00023137"/>
    </source>
</evidence>
<dbReference type="Proteomes" id="UP000887568">
    <property type="component" value="Unplaced"/>
</dbReference>
<keyword evidence="10 16" id="KW-0472">Membrane</keyword>
<feature type="compositionally biased region" description="Basic and acidic residues" evidence="15">
    <location>
        <begin position="435"/>
        <end position="444"/>
    </location>
</feature>
<sequence>MLGTTRIRTTAYHPSANGLVERLHRQLKASLKAHSNQQWTETLPLVLLGIRTAVKADLGCSAVELVLGTTIRLPGQFVETAKPDRDLDPSNYVHRLKRLMQDTRPSPTRTRLRKSQIHPELATCTHVFVRHDAVRKPLQPPYDGPFRVLKRADKYFVLELNGRRDTVGIDRLKVAYSDKDMVTAPDHNPPIVIDKPIAKPTRPPVPDTSVASPKLPISPVVTSLKYRDGIITCDADANPFQHIEYNLILNGTKPSAPTGKTLAFNVDDNNCTEVSCNVTNAIGTGSRKLEEPLCPVVPVVTSLTYRNGIITCDADGNPLRHIEYYIILNGTKPSAPTGKTLAFYVDDNYCTEVSCNVTNAIGTGSRQLEEPLCPVLLRTTGVSESTSTRPTDASKRSGSSLVGIIVVSVVAVIVIVAVVGGLAFVVWRRRHKQQRTETGVKDDLNDVASQGADSELPPLPVTDQSSPGLDPHHPNDIPLEPIASAVVCESISIEDGVEASNDVAYGNVGPELSFSRDLVVIENELGRGEFGRVLLGKALGIEEAGKETKVAVKTVKEGADKHAKNELVAELQVMKTVGSHPNVVKLLGYCAEKDPVYVIVEYLAKGDLKKVLSEYREKDPGAEYSNLPGVSKSLARTLVKFARDVANGMAYISSQKYVHRDLAARNVLVGDDLVCKVSDFGLARDVMNTLIYQRQSQGPLPMRWMALESILVDVYTTKSDVWSFGILLWEIVTLGARPYPLLTATTMISKLQQGYRMPKPRQCKKTLYKMMCSCWKEVPKERPSFQSLYQQLDDMVSEDQDYINMGNLDKRIYEVKIVERTKEKL</sequence>
<dbReference type="GO" id="GO:0003676">
    <property type="term" value="F:nucleic acid binding"/>
    <property type="evidence" value="ECO:0007669"/>
    <property type="project" value="InterPro"/>
</dbReference>
<dbReference type="PANTHER" id="PTHR24416">
    <property type="entry name" value="TYROSINE-PROTEIN KINASE RECEPTOR"/>
    <property type="match status" value="1"/>
</dbReference>
<evidence type="ECO:0000256" key="10">
    <source>
        <dbReference type="ARBA" id="ARBA00023136"/>
    </source>
</evidence>
<keyword evidence="8 14" id="KW-0067">ATP-binding</keyword>
<dbReference type="SUPFAM" id="SSF56112">
    <property type="entry name" value="Protein kinase-like (PK-like)"/>
    <property type="match status" value="1"/>
</dbReference>
<evidence type="ECO:0000256" key="7">
    <source>
        <dbReference type="ARBA" id="ARBA00022777"/>
    </source>
</evidence>
<proteinExistence type="predicted"/>
<organism evidence="18 19">
    <name type="scientific">Patiria miniata</name>
    <name type="common">Bat star</name>
    <name type="synonym">Asterina miniata</name>
    <dbReference type="NCBI Taxonomy" id="46514"/>
    <lineage>
        <taxon>Eukaryota</taxon>
        <taxon>Metazoa</taxon>
        <taxon>Echinodermata</taxon>
        <taxon>Eleutherozoa</taxon>
        <taxon>Asterozoa</taxon>
        <taxon>Asteroidea</taxon>
        <taxon>Valvatacea</taxon>
        <taxon>Valvatida</taxon>
        <taxon>Asterinidae</taxon>
        <taxon>Patiria</taxon>
    </lineage>
</organism>
<dbReference type="Pfam" id="PF07714">
    <property type="entry name" value="PK_Tyr_Ser-Thr"/>
    <property type="match status" value="1"/>
</dbReference>
<dbReference type="InterPro" id="IPR036397">
    <property type="entry name" value="RNaseH_sf"/>
</dbReference>
<dbReference type="InterPro" id="IPR020635">
    <property type="entry name" value="Tyr_kinase_cat_dom"/>
</dbReference>
<evidence type="ECO:0000256" key="5">
    <source>
        <dbReference type="ARBA" id="ARBA00022729"/>
    </source>
</evidence>
<dbReference type="PANTHER" id="PTHR24416:SF621">
    <property type="entry name" value="TYROSINE KINASE RECEPTOR CAD96CA"/>
    <property type="match status" value="1"/>
</dbReference>
<dbReference type="GO" id="GO:0005524">
    <property type="term" value="F:ATP binding"/>
    <property type="evidence" value="ECO:0007669"/>
    <property type="project" value="UniProtKB-UniRule"/>
</dbReference>
<dbReference type="GO" id="GO:0007169">
    <property type="term" value="P:cell surface receptor protein tyrosine kinase signaling pathway"/>
    <property type="evidence" value="ECO:0007669"/>
    <property type="project" value="TreeGrafter"/>
</dbReference>
<evidence type="ECO:0000259" key="17">
    <source>
        <dbReference type="PROSITE" id="PS50011"/>
    </source>
</evidence>
<keyword evidence="9 16" id="KW-1133">Transmembrane helix</keyword>
<keyword evidence="5" id="KW-0732">Signal</keyword>
<dbReference type="PROSITE" id="PS00109">
    <property type="entry name" value="PROTEIN_KINASE_TYR"/>
    <property type="match status" value="1"/>
</dbReference>
<keyword evidence="19" id="KW-1185">Reference proteome</keyword>
<dbReference type="SUPFAM" id="SSF53098">
    <property type="entry name" value="Ribonuclease H-like"/>
    <property type="match status" value="1"/>
</dbReference>
<evidence type="ECO:0000256" key="2">
    <source>
        <dbReference type="ARBA" id="ARBA00011902"/>
    </source>
</evidence>
<evidence type="ECO:0000256" key="6">
    <source>
        <dbReference type="ARBA" id="ARBA00022741"/>
    </source>
</evidence>
<keyword evidence="3" id="KW-0808">Transferase</keyword>
<dbReference type="RefSeq" id="XP_038072074.1">
    <property type="nucleotide sequence ID" value="XM_038216146.1"/>
</dbReference>
<accession>A0A914B7W9</accession>
<comment type="catalytic activity">
    <reaction evidence="13">
        <text>L-tyrosyl-[protein] + ATP = O-phospho-L-tyrosyl-[protein] + ADP + H(+)</text>
        <dbReference type="Rhea" id="RHEA:10596"/>
        <dbReference type="Rhea" id="RHEA-COMP:10136"/>
        <dbReference type="Rhea" id="RHEA-COMP:20101"/>
        <dbReference type="ChEBI" id="CHEBI:15378"/>
        <dbReference type="ChEBI" id="CHEBI:30616"/>
        <dbReference type="ChEBI" id="CHEBI:46858"/>
        <dbReference type="ChEBI" id="CHEBI:61978"/>
        <dbReference type="ChEBI" id="CHEBI:456216"/>
        <dbReference type="EC" id="2.7.10.1"/>
    </reaction>
</comment>